<evidence type="ECO:0000313" key="3">
    <source>
        <dbReference type="Proteomes" id="UP000636110"/>
    </source>
</evidence>
<keyword evidence="2" id="KW-0489">Methyltransferase</keyword>
<keyword evidence="3" id="KW-1185">Reference proteome</keyword>
<dbReference type="SUPFAM" id="SSF53335">
    <property type="entry name" value="S-adenosyl-L-methionine-dependent methyltransferases"/>
    <property type="match status" value="1"/>
</dbReference>
<reference evidence="2 3" key="1">
    <citation type="submission" date="2019-11" db="EMBL/GenBank/DDBJ databases">
        <title>Description of Pedobacter sp. LMG 31462T.</title>
        <authorList>
            <person name="Carlier A."/>
            <person name="Qi S."/>
            <person name="Vandamme P."/>
        </authorList>
    </citation>
    <scope>NUCLEOTIDE SEQUENCE [LARGE SCALE GENOMIC DNA]</scope>
    <source>
        <strain evidence="2 3">LMG 31462</strain>
    </source>
</reference>
<dbReference type="InterPro" id="IPR041698">
    <property type="entry name" value="Methyltransf_25"/>
</dbReference>
<proteinExistence type="predicted"/>
<evidence type="ECO:0000259" key="1">
    <source>
        <dbReference type="Pfam" id="PF13649"/>
    </source>
</evidence>
<dbReference type="RefSeq" id="WP_202986156.1">
    <property type="nucleotide sequence ID" value="NZ_WNXC01000009.1"/>
</dbReference>
<organism evidence="2 3">
    <name type="scientific">Pedobacter gandavensis</name>
    <dbReference type="NCBI Taxonomy" id="2679963"/>
    <lineage>
        <taxon>Bacteria</taxon>
        <taxon>Pseudomonadati</taxon>
        <taxon>Bacteroidota</taxon>
        <taxon>Sphingobacteriia</taxon>
        <taxon>Sphingobacteriales</taxon>
        <taxon>Sphingobacteriaceae</taxon>
        <taxon>Pedobacter</taxon>
    </lineage>
</organism>
<dbReference type="Proteomes" id="UP000636110">
    <property type="component" value="Unassembled WGS sequence"/>
</dbReference>
<dbReference type="InterPro" id="IPR029063">
    <property type="entry name" value="SAM-dependent_MTases_sf"/>
</dbReference>
<name>A0ABR6F3D3_9SPHI</name>
<dbReference type="Gene3D" id="3.40.50.150">
    <property type="entry name" value="Vaccinia Virus protein VP39"/>
    <property type="match status" value="1"/>
</dbReference>
<evidence type="ECO:0000313" key="2">
    <source>
        <dbReference type="EMBL" id="MBB2151228.1"/>
    </source>
</evidence>
<gene>
    <name evidence="2" type="ORF">GM920_20180</name>
</gene>
<dbReference type="GO" id="GO:0008168">
    <property type="term" value="F:methyltransferase activity"/>
    <property type="evidence" value="ECO:0007669"/>
    <property type="project" value="UniProtKB-KW"/>
</dbReference>
<dbReference type="GO" id="GO:0032259">
    <property type="term" value="P:methylation"/>
    <property type="evidence" value="ECO:0007669"/>
    <property type="project" value="UniProtKB-KW"/>
</dbReference>
<accession>A0ABR6F3D3</accession>
<dbReference type="CDD" id="cd02440">
    <property type="entry name" value="AdoMet_MTases"/>
    <property type="match status" value="1"/>
</dbReference>
<dbReference type="EMBL" id="WNXC01000009">
    <property type="protein sequence ID" value="MBB2151228.1"/>
    <property type="molecule type" value="Genomic_DNA"/>
</dbReference>
<keyword evidence="2" id="KW-0808">Transferase</keyword>
<sequence>MIDTRYRSELPEIMDNFSMEGEILKDALDKIASINQLLGGNKVTLTGVKELLHSAALHHSVKAQDIDKINEKAEISILDVGCGNGDMLRFLADYANKNHLNFKLKGIDANAFTILHANYLSSTYENISYECVDIFQESALSDSYDIILCTLTLHHFKDQEIIQLLSIFREKARLGIIVNDLQRHAIPYYLFIALCFVFRLNKMSREDGLISILRGFKRKDLEQYSNQLKLINTTIRWKWAFRYQWIIPTI</sequence>
<comment type="caution">
    <text evidence="2">The sequence shown here is derived from an EMBL/GenBank/DDBJ whole genome shotgun (WGS) entry which is preliminary data.</text>
</comment>
<protein>
    <submittedName>
        <fullName evidence="2">Methyltransferase domain-containing protein</fullName>
    </submittedName>
</protein>
<feature type="domain" description="Methyltransferase" evidence="1">
    <location>
        <begin position="77"/>
        <end position="166"/>
    </location>
</feature>
<dbReference type="Pfam" id="PF13649">
    <property type="entry name" value="Methyltransf_25"/>
    <property type="match status" value="1"/>
</dbReference>